<feature type="domain" description="HTH deoR-type" evidence="4">
    <location>
        <begin position="6"/>
        <end position="63"/>
    </location>
</feature>
<dbReference type="PANTHER" id="PTHR30363">
    <property type="entry name" value="HTH-TYPE TRANSCRIPTIONAL REGULATOR SRLR-RELATED"/>
    <property type="match status" value="1"/>
</dbReference>
<dbReference type="InterPro" id="IPR014036">
    <property type="entry name" value="DeoR-like_C"/>
</dbReference>
<dbReference type="Pfam" id="PF08220">
    <property type="entry name" value="HTH_DeoR"/>
    <property type="match status" value="1"/>
</dbReference>
<evidence type="ECO:0000259" key="3">
    <source>
        <dbReference type="Pfam" id="PF00455"/>
    </source>
</evidence>
<dbReference type="EMBL" id="FOSK01000023">
    <property type="protein sequence ID" value="SFL22006.1"/>
    <property type="molecule type" value="Genomic_DNA"/>
</dbReference>
<dbReference type="PANTHER" id="PTHR30363:SF44">
    <property type="entry name" value="AGA OPERON TRANSCRIPTIONAL REPRESSOR-RELATED"/>
    <property type="match status" value="1"/>
</dbReference>
<dbReference type="RefSeq" id="WP_093524219.1">
    <property type="nucleotide sequence ID" value="NZ_FOSK01000023.1"/>
</dbReference>
<reference evidence="5 6" key="1">
    <citation type="submission" date="2016-10" db="EMBL/GenBank/DDBJ databases">
        <authorList>
            <person name="Varghese N."/>
            <person name="Submissions S."/>
        </authorList>
    </citation>
    <scope>NUCLEOTIDE SEQUENCE [LARGE SCALE GENOMIC DNA]</scope>
    <source>
        <strain evidence="5 6">DSM 16392</strain>
    </source>
</reference>
<dbReference type="Gene3D" id="3.40.50.1360">
    <property type="match status" value="1"/>
</dbReference>
<sequence length="257" mass="28177">MSHSHRELELLEVLKRLGGSARNADLAKALDVSEETVRRTVKSLSMTSEVQRVRGGAYLASSQNDPSFFRRISQRTDEKRLIASVVCDVVEDGMTVYLDVGSTTAYVAEDLRLRKNLTVVTNSIGVAQTLVNVNGNRVHLLGGEMQVNDRGTFGYDTYCQVQRFALDMAIFSLDAVSASKGFLYQSSVESQLSAAIAEKADQVLVAFDHGKLSETAPYIGPDPRQVDYVVTDSPLEEPFATAFADWGIQCLIASRKS</sequence>
<dbReference type="Gene3D" id="1.10.10.10">
    <property type="entry name" value="Winged helix-like DNA-binding domain superfamily/Winged helix DNA-binding domain"/>
    <property type="match status" value="1"/>
</dbReference>
<name>A0A1I4FYY8_9HYPH</name>
<dbReference type="Pfam" id="PF00455">
    <property type="entry name" value="DeoRC"/>
    <property type="match status" value="1"/>
</dbReference>
<dbReference type="SMART" id="SM01134">
    <property type="entry name" value="DeoRC"/>
    <property type="match status" value="1"/>
</dbReference>
<dbReference type="InterPro" id="IPR036388">
    <property type="entry name" value="WH-like_DNA-bd_sf"/>
</dbReference>
<proteinExistence type="predicted"/>
<comment type="caution">
    <text evidence="5">The sequence shown here is derived from an EMBL/GenBank/DDBJ whole genome shotgun (WGS) entry which is preliminary data.</text>
</comment>
<keyword evidence="6" id="KW-1185">Reference proteome</keyword>
<dbReference type="SUPFAM" id="SSF100950">
    <property type="entry name" value="NagB/RpiA/CoA transferase-like"/>
    <property type="match status" value="1"/>
</dbReference>
<keyword evidence="2" id="KW-0804">Transcription</keyword>
<organism evidence="5 6">
    <name type="scientific">Pseudovibrio ascidiaceicola</name>
    <dbReference type="NCBI Taxonomy" id="285279"/>
    <lineage>
        <taxon>Bacteria</taxon>
        <taxon>Pseudomonadati</taxon>
        <taxon>Pseudomonadota</taxon>
        <taxon>Alphaproteobacteria</taxon>
        <taxon>Hyphomicrobiales</taxon>
        <taxon>Stappiaceae</taxon>
        <taxon>Pseudovibrio</taxon>
    </lineage>
</organism>
<keyword evidence="1" id="KW-0805">Transcription regulation</keyword>
<evidence type="ECO:0000259" key="4">
    <source>
        <dbReference type="Pfam" id="PF08220"/>
    </source>
</evidence>
<accession>A0A1I4FYY8</accession>
<evidence type="ECO:0000256" key="2">
    <source>
        <dbReference type="ARBA" id="ARBA00023163"/>
    </source>
</evidence>
<gene>
    <name evidence="5" type="ORF">SAMN04488518_12316</name>
</gene>
<dbReference type="InterPro" id="IPR050313">
    <property type="entry name" value="Carb_Metab_HTH_regulators"/>
</dbReference>
<dbReference type="SUPFAM" id="SSF46785">
    <property type="entry name" value="Winged helix' DNA-binding domain"/>
    <property type="match status" value="1"/>
</dbReference>
<evidence type="ECO:0000313" key="5">
    <source>
        <dbReference type="EMBL" id="SFL22006.1"/>
    </source>
</evidence>
<evidence type="ECO:0000256" key="1">
    <source>
        <dbReference type="ARBA" id="ARBA00023015"/>
    </source>
</evidence>
<dbReference type="InterPro" id="IPR036390">
    <property type="entry name" value="WH_DNA-bd_sf"/>
</dbReference>
<protein>
    <submittedName>
        <fullName evidence="5">Transcriptional regulator, DeoR family</fullName>
    </submittedName>
</protein>
<dbReference type="Proteomes" id="UP000199598">
    <property type="component" value="Unassembled WGS sequence"/>
</dbReference>
<feature type="domain" description="DeoR-like transcriptional repressor C-terminal sensor" evidence="3">
    <location>
        <begin position="76"/>
        <end position="233"/>
    </location>
</feature>
<dbReference type="InterPro" id="IPR001034">
    <property type="entry name" value="DeoR_HTH"/>
</dbReference>
<evidence type="ECO:0000313" key="6">
    <source>
        <dbReference type="Proteomes" id="UP000199598"/>
    </source>
</evidence>
<dbReference type="InterPro" id="IPR037171">
    <property type="entry name" value="NagB/RpiA_transferase-like"/>
</dbReference>